<sequence length="336" mass="34775">MKMRRTAIAATAAAALALSACGGGGEEEGGDEDVQTGDEDSFTTDLTFGTGGTAGTYFPLGDELAAIYEDNIEDVNVTAIETGGSADNLGGIFQEEMQLGLTQNDTAASGVAGEIEDLEGQELDNFGWISNLYPEAAHIIVREDSGIESIEDLEGQTIAVGDVGSGTRAISDAILAAHGIEEGDYTAEIADFGSSTDMLADSQIDASIFVVGTPVAGLTQLAASTDVTLLGIEDDMTETISGESGAESYDISADAYEFLDEDVTTVSVFAALVASTTQVSEDLAYEITAATFENAGDITLEVGENITEENALTGVGDIPLHPGAERYFEEQGIDLP</sequence>
<dbReference type="SUPFAM" id="SSF53850">
    <property type="entry name" value="Periplasmic binding protein-like II"/>
    <property type="match status" value="1"/>
</dbReference>
<gene>
    <name evidence="3" type="ORF">H4W27_002560</name>
</gene>
<proteinExistence type="predicted"/>
<organism evidence="3 4">
    <name type="scientific">Nesterenkonia lutea</name>
    <dbReference type="NCBI Taxonomy" id="272919"/>
    <lineage>
        <taxon>Bacteria</taxon>
        <taxon>Bacillati</taxon>
        <taxon>Actinomycetota</taxon>
        <taxon>Actinomycetes</taxon>
        <taxon>Micrococcales</taxon>
        <taxon>Micrococcaceae</taxon>
        <taxon>Nesterenkonia</taxon>
    </lineage>
</organism>
<evidence type="ECO:0000313" key="4">
    <source>
        <dbReference type="Proteomes" id="UP000643525"/>
    </source>
</evidence>
<dbReference type="NCBIfam" id="TIGR02122">
    <property type="entry name" value="TRAP_TAXI"/>
    <property type="match status" value="1"/>
</dbReference>
<feature type="region of interest" description="Disordered" evidence="1">
    <location>
        <begin position="22"/>
        <end position="48"/>
    </location>
</feature>
<accession>A0ABR9JHN4</accession>
<reference evidence="3 4" key="1">
    <citation type="submission" date="2020-10" db="EMBL/GenBank/DDBJ databases">
        <title>Sequencing the genomes of 1000 actinobacteria strains.</title>
        <authorList>
            <person name="Klenk H.-P."/>
        </authorList>
    </citation>
    <scope>NUCLEOTIDE SEQUENCE [LARGE SCALE GENOMIC DNA]</scope>
    <source>
        <strain evidence="3 4">DSM 15666</strain>
    </source>
</reference>
<dbReference type="CDD" id="cd13520">
    <property type="entry name" value="PBP2_TAXI_TRAP"/>
    <property type="match status" value="1"/>
</dbReference>
<dbReference type="Pfam" id="PF16868">
    <property type="entry name" value="NMT1_3"/>
    <property type="match status" value="1"/>
</dbReference>
<dbReference type="Proteomes" id="UP000643525">
    <property type="component" value="Unassembled WGS sequence"/>
</dbReference>
<comment type="caution">
    <text evidence="3">The sequence shown here is derived from an EMBL/GenBank/DDBJ whole genome shotgun (WGS) entry which is preliminary data.</text>
</comment>
<dbReference type="PANTHER" id="PTHR42941">
    <property type="entry name" value="SLL1037 PROTEIN"/>
    <property type="match status" value="1"/>
</dbReference>
<keyword evidence="4" id="KW-1185">Reference proteome</keyword>
<dbReference type="PANTHER" id="PTHR42941:SF1">
    <property type="entry name" value="SLL1037 PROTEIN"/>
    <property type="match status" value="1"/>
</dbReference>
<evidence type="ECO:0000256" key="1">
    <source>
        <dbReference type="SAM" id="MobiDB-lite"/>
    </source>
</evidence>
<evidence type="ECO:0000313" key="3">
    <source>
        <dbReference type="EMBL" id="MBE1525442.1"/>
    </source>
</evidence>
<keyword evidence="3" id="KW-0675">Receptor</keyword>
<keyword evidence="2" id="KW-0732">Signal</keyword>
<feature type="compositionally biased region" description="Acidic residues" evidence="1">
    <location>
        <begin position="25"/>
        <end position="42"/>
    </location>
</feature>
<dbReference type="Gene3D" id="3.40.190.10">
    <property type="entry name" value="Periplasmic binding protein-like II"/>
    <property type="match status" value="2"/>
</dbReference>
<protein>
    <submittedName>
        <fullName evidence="3">TRAP transporter TAXI family solute receptor</fullName>
    </submittedName>
</protein>
<name>A0ABR9JHN4_9MICC</name>
<evidence type="ECO:0000256" key="2">
    <source>
        <dbReference type="SAM" id="SignalP"/>
    </source>
</evidence>
<feature type="signal peptide" evidence="2">
    <location>
        <begin position="1"/>
        <end position="22"/>
    </location>
</feature>
<dbReference type="RefSeq" id="WP_192596307.1">
    <property type="nucleotide sequence ID" value="NZ_BAAALJ010000026.1"/>
</dbReference>
<dbReference type="InterPro" id="IPR011852">
    <property type="entry name" value="TRAP_TAXI"/>
</dbReference>
<dbReference type="EMBL" id="JADBED010000001">
    <property type="protein sequence ID" value="MBE1525442.1"/>
    <property type="molecule type" value="Genomic_DNA"/>
</dbReference>
<feature type="chain" id="PRO_5046108754" evidence="2">
    <location>
        <begin position="23"/>
        <end position="336"/>
    </location>
</feature>
<dbReference type="PROSITE" id="PS51257">
    <property type="entry name" value="PROKAR_LIPOPROTEIN"/>
    <property type="match status" value="1"/>
</dbReference>